<proteinExistence type="predicted"/>
<dbReference type="SMART" id="SM00875">
    <property type="entry name" value="BACK"/>
    <property type="match status" value="1"/>
</dbReference>
<dbReference type="PANTHER" id="PTHR24410:SF23">
    <property type="entry name" value="BTB DOMAIN-CONTAINING PROTEIN-RELATED"/>
    <property type="match status" value="1"/>
</dbReference>
<dbReference type="Gene3D" id="1.25.40.420">
    <property type="match status" value="1"/>
</dbReference>
<dbReference type="Pfam" id="PF07707">
    <property type="entry name" value="BACK"/>
    <property type="match status" value="1"/>
</dbReference>
<evidence type="ECO:0000259" key="2">
    <source>
        <dbReference type="PROSITE" id="PS50006"/>
    </source>
</evidence>
<reference evidence="3" key="1">
    <citation type="submission" date="2021-01" db="EMBL/GenBank/DDBJ databases">
        <authorList>
            <person name="Corre E."/>
            <person name="Pelletier E."/>
            <person name="Niang G."/>
            <person name="Scheremetjew M."/>
            <person name="Finn R."/>
            <person name="Kale V."/>
            <person name="Holt S."/>
            <person name="Cochrane G."/>
            <person name="Meng A."/>
            <person name="Brown T."/>
            <person name="Cohen L."/>
        </authorList>
    </citation>
    <scope>NUCLEOTIDE SEQUENCE</scope>
    <source>
        <strain evidence="3">CCMP645</strain>
    </source>
</reference>
<accession>A0A7S4B719</accession>
<gene>
    <name evidence="3" type="ORF">PCAR00345_LOCUS9013</name>
</gene>
<organism evidence="3">
    <name type="scientific">Chrysotila carterae</name>
    <name type="common">Marine alga</name>
    <name type="synonym">Syracosphaera carterae</name>
    <dbReference type="NCBI Taxonomy" id="13221"/>
    <lineage>
        <taxon>Eukaryota</taxon>
        <taxon>Haptista</taxon>
        <taxon>Haptophyta</taxon>
        <taxon>Prymnesiophyceae</taxon>
        <taxon>Isochrysidales</taxon>
        <taxon>Isochrysidaceae</taxon>
        <taxon>Chrysotila</taxon>
    </lineage>
</organism>
<dbReference type="InterPro" id="IPR000253">
    <property type="entry name" value="FHA_dom"/>
</dbReference>
<name>A0A7S4B719_CHRCT</name>
<dbReference type="InterPro" id="IPR011705">
    <property type="entry name" value="BACK"/>
</dbReference>
<dbReference type="Gene3D" id="3.30.710.10">
    <property type="entry name" value="Potassium Channel Kv1.1, Chain A"/>
    <property type="match status" value="1"/>
</dbReference>
<dbReference type="CDD" id="cd18186">
    <property type="entry name" value="BTB_POZ_ZBTB_KLHL-like"/>
    <property type="match status" value="1"/>
</dbReference>
<dbReference type="PROSITE" id="PS50006">
    <property type="entry name" value="FHA_DOMAIN"/>
    <property type="match status" value="1"/>
</dbReference>
<dbReference type="AlphaFoldDB" id="A0A7S4B719"/>
<evidence type="ECO:0000256" key="1">
    <source>
        <dbReference type="SAM" id="MobiDB-lite"/>
    </source>
</evidence>
<feature type="region of interest" description="Disordered" evidence="1">
    <location>
        <begin position="473"/>
        <end position="495"/>
    </location>
</feature>
<dbReference type="InterPro" id="IPR011333">
    <property type="entry name" value="SKP1/BTB/POZ_sf"/>
</dbReference>
<dbReference type="EMBL" id="HBIZ01014685">
    <property type="protein sequence ID" value="CAE0756419.1"/>
    <property type="molecule type" value="Transcribed_RNA"/>
</dbReference>
<dbReference type="SUPFAM" id="SSF54695">
    <property type="entry name" value="POZ domain"/>
    <property type="match status" value="1"/>
</dbReference>
<protein>
    <recommendedName>
        <fullName evidence="2">FHA domain-containing protein</fullName>
    </recommendedName>
</protein>
<dbReference type="Pfam" id="PF00498">
    <property type="entry name" value="FHA"/>
    <property type="match status" value="1"/>
</dbReference>
<dbReference type="SUPFAM" id="SSF49879">
    <property type="entry name" value="SMAD/FHA domain"/>
    <property type="match status" value="1"/>
</dbReference>
<dbReference type="InterPro" id="IPR000210">
    <property type="entry name" value="BTB/POZ_dom"/>
</dbReference>
<sequence length="495" mass="55046">MSTSRPTSQKRKRVEYEEKLARQVERDAGDLRSSLEHLHSSLSTLGDVVVVVQGSSECRRFPCVSALLASASRPLAAMLYGSMCALEQNVEGGKPELHLHGTEPWCFDQLLRYIHGHAITLDVDIAVNLHHVADYYEVLQLRDSCCSILLDALQPTNCCQLLARAEEVHCEPLAARCIDFLTLDFASVVESDPEFVNLDPSVMATVLERNELVCTCEVAVLEALLFWYNQSPREEKYTALPSLLRLLRWHMVPDDQRTRAQQLIGSVRPPCEVEWGASSHERAPQRLRDERASMPSALDLCSVMREACRDENGDGCYSAKQGWSRQCRWGRLVGRSPAEGAAPPRIDEHELVCTKEYMIGRSRKTDIRIGQNAPMPYISSHHFRLFHTIHWPELHFGRGAAPAAPGELPALEPWLEDLSQNGTFINGVLVGRNKRALLKDGDRVELVFPQGRAQATPTSNSFPTYTFLAAPLPNAAGDESQKTGAAGSPSSTLDK</sequence>
<dbReference type="Pfam" id="PF00651">
    <property type="entry name" value="BTB"/>
    <property type="match status" value="1"/>
</dbReference>
<dbReference type="InterPro" id="IPR051481">
    <property type="entry name" value="BTB-POZ/Galectin-3-binding"/>
</dbReference>
<dbReference type="SMART" id="SM00225">
    <property type="entry name" value="BTB"/>
    <property type="match status" value="1"/>
</dbReference>
<dbReference type="Gene3D" id="2.60.200.20">
    <property type="match status" value="1"/>
</dbReference>
<evidence type="ECO:0000313" key="3">
    <source>
        <dbReference type="EMBL" id="CAE0756419.1"/>
    </source>
</evidence>
<dbReference type="SMART" id="SM00240">
    <property type="entry name" value="FHA"/>
    <property type="match status" value="1"/>
</dbReference>
<dbReference type="InterPro" id="IPR008984">
    <property type="entry name" value="SMAD_FHA_dom_sf"/>
</dbReference>
<dbReference type="PANTHER" id="PTHR24410">
    <property type="entry name" value="HL07962P-RELATED"/>
    <property type="match status" value="1"/>
</dbReference>
<feature type="domain" description="FHA" evidence="2">
    <location>
        <begin position="357"/>
        <end position="430"/>
    </location>
</feature>